<reference evidence="2" key="1">
    <citation type="submission" date="2020-02" db="EMBL/GenBank/DDBJ databases">
        <authorList>
            <person name="Palmer J.M."/>
        </authorList>
    </citation>
    <scope>NUCLEOTIDE SEQUENCE</scope>
    <source>
        <strain evidence="2">EPUS1.4</strain>
        <tissue evidence="2">Thallus</tissue>
    </source>
</reference>
<evidence type="ECO:0000313" key="2">
    <source>
        <dbReference type="EMBL" id="KAF7513714.1"/>
    </source>
</evidence>
<evidence type="ECO:0000256" key="1">
    <source>
        <dbReference type="SAM" id="SignalP"/>
    </source>
</evidence>
<dbReference type="OrthoDB" id="4226828at2759"/>
<evidence type="ECO:0008006" key="4">
    <source>
        <dbReference type="Google" id="ProtNLM"/>
    </source>
</evidence>
<protein>
    <recommendedName>
        <fullName evidence="4">Apple domain-containing protein</fullName>
    </recommendedName>
</protein>
<comment type="caution">
    <text evidence="2">The sequence shown here is derived from an EMBL/GenBank/DDBJ whole genome shotgun (WGS) entry which is preliminary data.</text>
</comment>
<dbReference type="EMBL" id="JAACFV010000004">
    <property type="protein sequence ID" value="KAF7513714.1"/>
    <property type="molecule type" value="Genomic_DNA"/>
</dbReference>
<sequence length="314" mass="32427">MRFQSCLVTALAVLVFETVASPLDDTRLRERIPPDICDGIKGVVDSLKINKATSFCSSYLKIATATSTVLETVTSPSTTFATVTSTSTQTISITPSTGPASTSYIFLPGNPPSAPPRRREVDKPAQEKRAATAAAAENAAPNYLGSNAPAIISQACSCLSLATPTATITSRTTTQPVSTSVATIISTTTVTTTIPPAAAAVLTKTVYPCATVQSSGGTVLPSPGPAYQRSNYLAAPATPPPGLANGTSNSIYYLREPQGASALSCCNTCFFEVEYCVQAFWYSYQGCVVMQATDYSGSGAGAGVGGGNLSPRQD</sequence>
<gene>
    <name evidence="2" type="ORF">GJ744_007765</name>
</gene>
<feature type="signal peptide" evidence="1">
    <location>
        <begin position="1"/>
        <end position="20"/>
    </location>
</feature>
<organism evidence="2 3">
    <name type="scientific">Endocarpon pusillum</name>
    <dbReference type="NCBI Taxonomy" id="364733"/>
    <lineage>
        <taxon>Eukaryota</taxon>
        <taxon>Fungi</taxon>
        <taxon>Dikarya</taxon>
        <taxon>Ascomycota</taxon>
        <taxon>Pezizomycotina</taxon>
        <taxon>Eurotiomycetes</taxon>
        <taxon>Chaetothyriomycetidae</taxon>
        <taxon>Verrucariales</taxon>
        <taxon>Verrucariaceae</taxon>
        <taxon>Endocarpon</taxon>
    </lineage>
</organism>
<evidence type="ECO:0000313" key="3">
    <source>
        <dbReference type="Proteomes" id="UP000606974"/>
    </source>
</evidence>
<keyword evidence="1" id="KW-0732">Signal</keyword>
<feature type="chain" id="PRO_5034323753" description="Apple domain-containing protein" evidence="1">
    <location>
        <begin position="21"/>
        <end position="314"/>
    </location>
</feature>
<dbReference type="AlphaFoldDB" id="A0A8H7E7X0"/>
<proteinExistence type="predicted"/>
<accession>A0A8H7E7X0</accession>
<dbReference type="Proteomes" id="UP000606974">
    <property type="component" value="Unassembled WGS sequence"/>
</dbReference>
<keyword evidence="3" id="KW-1185">Reference proteome</keyword>
<name>A0A8H7E7X0_9EURO</name>